<evidence type="ECO:0000313" key="2">
    <source>
        <dbReference type="Proteomes" id="UP000271087"/>
    </source>
</evidence>
<reference evidence="3" key="1">
    <citation type="submission" date="2016-06" db="UniProtKB">
        <authorList>
            <consortium name="WormBaseParasite"/>
        </authorList>
    </citation>
    <scope>IDENTIFICATION</scope>
</reference>
<sequence length="46" mass="4941">ANVQQIALNPPITTLTGFFTLCLNDALAKTLLHSEVGSSVLHMECK</sequence>
<proteinExistence type="predicted"/>
<accession>A0A182EZB9</accession>
<dbReference type="EMBL" id="UYRW01016061">
    <property type="protein sequence ID" value="VDN02791.1"/>
    <property type="molecule type" value="Genomic_DNA"/>
</dbReference>
<dbReference type="Proteomes" id="UP000271087">
    <property type="component" value="Unassembled WGS sequence"/>
</dbReference>
<gene>
    <name evidence="1" type="ORF">NOO_LOCUS13528</name>
</gene>
<protein>
    <submittedName>
        <fullName evidence="3">Dymeclin</fullName>
    </submittedName>
</protein>
<organism evidence="3">
    <name type="scientific">Onchocerca ochengi</name>
    <name type="common">Filarial nematode worm</name>
    <dbReference type="NCBI Taxonomy" id="42157"/>
    <lineage>
        <taxon>Eukaryota</taxon>
        <taxon>Metazoa</taxon>
        <taxon>Ecdysozoa</taxon>
        <taxon>Nematoda</taxon>
        <taxon>Chromadorea</taxon>
        <taxon>Rhabditida</taxon>
        <taxon>Spirurina</taxon>
        <taxon>Spiruromorpha</taxon>
        <taxon>Filarioidea</taxon>
        <taxon>Onchocercidae</taxon>
        <taxon>Onchocerca</taxon>
    </lineage>
</organism>
<evidence type="ECO:0000313" key="1">
    <source>
        <dbReference type="EMBL" id="VDN02791.1"/>
    </source>
</evidence>
<dbReference type="OrthoDB" id="1728974at2759"/>
<dbReference type="AlphaFoldDB" id="A0A182EZB9"/>
<reference evidence="1 2" key="2">
    <citation type="submission" date="2018-08" db="EMBL/GenBank/DDBJ databases">
        <authorList>
            <person name="Laetsch R D."/>
            <person name="Stevens L."/>
            <person name="Kumar S."/>
            <person name="Blaxter L. M."/>
        </authorList>
    </citation>
    <scope>NUCLEOTIDE SEQUENCE [LARGE SCALE GENOMIC DNA]</scope>
</reference>
<keyword evidence="2" id="KW-1185">Reference proteome</keyword>
<dbReference type="WBParaSite" id="nOo.2.0.1.t13528-RA">
    <property type="protein sequence ID" value="nOo.2.0.1.t13528-RA"/>
    <property type="gene ID" value="nOo.2.0.1.g13528"/>
</dbReference>
<name>A0A182EZB9_ONCOC</name>
<evidence type="ECO:0000313" key="3">
    <source>
        <dbReference type="WBParaSite" id="nOo.2.0.1.t13528-RA"/>
    </source>
</evidence>